<dbReference type="SUPFAM" id="SSF81301">
    <property type="entry name" value="Nucleotidyltransferase"/>
    <property type="match status" value="1"/>
</dbReference>
<comment type="catalytic activity">
    <reaction evidence="11">
        <text>RNA(n) + ATP = RNA(n)-3'-adenine ribonucleotide + diphosphate</text>
        <dbReference type="Rhea" id="RHEA:11332"/>
        <dbReference type="Rhea" id="RHEA-COMP:14527"/>
        <dbReference type="Rhea" id="RHEA-COMP:17347"/>
        <dbReference type="ChEBI" id="CHEBI:30616"/>
        <dbReference type="ChEBI" id="CHEBI:33019"/>
        <dbReference type="ChEBI" id="CHEBI:140395"/>
        <dbReference type="ChEBI" id="CHEBI:173115"/>
        <dbReference type="EC" id="2.7.7.19"/>
    </reaction>
</comment>
<comment type="similarity">
    <text evidence="3 11">Belongs to the poly(A) polymerase family.</text>
</comment>
<feature type="transmembrane region" description="Helical" evidence="15">
    <location>
        <begin position="246"/>
        <end position="267"/>
    </location>
</feature>
<feature type="binding site" evidence="13">
    <location>
        <position position="124"/>
    </location>
    <ligand>
        <name>Mg(2+)</name>
        <dbReference type="ChEBI" id="CHEBI:18420"/>
        <label>2</label>
        <note>catalytic</note>
    </ligand>
</feature>
<evidence type="ECO:0000259" key="18">
    <source>
        <dbReference type="Pfam" id="PF20750"/>
    </source>
</evidence>
<dbReference type="GO" id="GO:0031123">
    <property type="term" value="P:RNA 3'-end processing"/>
    <property type="evidence" value="ECO:0007669"/>
    <property type="project" value="InterPro"/>
</dbReference>
<feature type="binding site" evidence="12">
    <location>
        <begin position="124"/>
        <end position="126"/>
    </location>
    <ligand>
        <name>ATP</name>
        <dbReference type="ChEBI" id="CHEBI:30616"/>
    </ligand>
</feature>
<evidence type="ECO:0000313" key="19">
    <source>
        <dbReference type="EMBL" id="OHS99156.1"/>
    </source>
</evidence>
<feature type="compositionally biased region" description="Basic residues" evidence="14">
    <location>
        <begin position="505"/>
        <end position="518"/>
    </location>
</feature>
<feature type="binding site" evidence="12">
    <location>
        <position position="248"/>
    </location>
    <ligand>
        <name>ATP</name>
        <dbReference type="ChEBI" id="CHEBI:30616"/>
    </ligand>
</feature>
<dbReference type="AlphaFoldDB" id="A0A1J4JPF7"/>
<feature type="region of interest" description="Disordered" evidence="14">
    <location>
        <begin position="496"/>
        <end position="518"/>
    </location>
</feature>
<keyword evidence="15" id="KW-1133">Transmembrane helix</keyword>
<dbReference type="InterPro" id="IPR014492">
    <property type="entry name" value="PolyA_polymerase"/>
</dbReference>
<keyword evidence="20" id="KW-1185">Reference proteome</keyword>
<dbReference type="SUPFAM" id="SSF81631">
    <property type="entry name" value="PAP/OAS1 substrate-binding domain"/>
    <property type="match status" value="1"/>
</dbReference>
<evidence type="ECO:0000256" key="3">
    <source>
        <dbReference type="ARBA" id="ARBA00010912"/>
    </source>
</evidence>
<dbReference type="InterPro" id="IPR007010">
    <property type="entry name" value="PolA_pol_RNA-bd_dom"/>
</dbReference>
<comment type="cofactor">
    <cofactor evidence="1">
        <name>Mn(2+)</name>
        <dbReference type="ChEBI" id="CHEBI:29035"/>
    </cofactor>
</comment>
<dbReference type="Pfam" id="PF04926">
    <property type="entry name" value="PAP_RNA-bind"/>
    <property type="match status" value="1"/>
</dbReference>
<feature type="domain" description="Poly(A) polymerase nucleotidyltransferase" evidence="18">
    <location>
        <begin position="34"/>
        <end position="225"/>
    </location>
</feature>
<feature type="domain" description="Poly(A) polymerase central" evidence="17">
    <location>
        <begin position="230"/>
        <end position="368"/>
    </location>
</feature>
<evidence type="ECO:0000256" key="13">
    <source>
        <dbReference type="PIRSR" id="PIRSR018425-2"/>
    </source>
</evidence>
<dbReference type="PANTHER" id="PTHR10682:SF10">
    <property type="entry name" value="POLYNUCLEOTIDE ADENYLYLTRANSFERASE"/>
    <property type="match status" value="1"/>
</dbReference>
<keyword evidence="15" id="KW-0812">Transmembrane</keyword>
<feature type="binding site" evidence="13">
    <location>
        <position position="124"/>
    </location>
    <ligand>
        <name>Mg(2+)</name>
        <dbReference type="ChEBI" id="CHEBI:18420"/>
        <label>1</label>
        <note>catalytic</note>
    </ligand>
</feature>
<evidence type="ECO:0000256" key="9">
    <source>
        <dbReference type="ARBA" id="ARBA00022842"/>
    </source>
</evidence>
<evidence type="ECO:0000259" key="17">
    <source>
        <dbReference type="Pfam" id="PF04928"/>
    </source>
</evidence>
<dbReference type="PIRSF" id="PIRSF018425">
    <property type="entry name" value="PolyA_polymerase"/>
    <property type="match status" value="1"/>
</dbReference>
<dbReference type="Pfam" id="PF20750">
    <property type="entry name" value="PAP_NTPase"/>
    <property type="match status" value="1"/>
</dbReference>
<reference evidence="19" key="1">
    <citation type="submission" date="2016-10" db="EMBL/GenBank/DDBJ databases">
        <authorList>
            <person name="Benchimol M."/>
            <person name="Almeida L.G."/>
            <person name="Vasconcelos A.T."/>
            <person name="Perreira-Neves A."/>
            <person name="Rosa I.A."/>
            <person name="Tasca T."/>
            <person name="Bogo M.R."/>
            <person name="de Souza W."/>
        </authorList>
    </citation>
    <scope>NUCLEOTIDE SEQUENCE [LARGE SCALE GENOMIC DNA]</scope>
    <source>
        <strain evidence="19">K</strain>
    </source>
</reference>
<accession>A0A1J4JPF7</accession>
<comment type="function">
    <text evidence="11">Polymerase that creates the 3'-poly(A) tail of mRNA's.</text>
</comment>
<evidence type="ECO:0000256" key="12">
    <source>
        <dbReference type="PIRSR" id="PIRSR018425-1"/>
    </source>
</evidence>
<keyword evidence="8 11" id="KW-0067">ATP-binding</keyword>
<keyword evidence="15" id="KW-0472">Membrane</keyword>
<evidence type="ECO:0000256" key="7">
    <source>
        <dbReference type="ARBA" id="ARBA00022741"/>
    </source>
</evidence>
<dbReference type="Gene3D" id="1.10.1410.10">
    <property type="match status" value="1"/>
</dbReference>
<dbReference type="GO" id="GO:0005524">
    <property type="term" value="F:ATP binding"/>
    <property type="evidence" value="ECO:0007669"/>
    <property type="project" value="UniProtKB-UniRule"/>
</dbReference>
<dbReference type="OrthoDB" id="412748at2759"/>
<feature type="region of interest" description="Disordered" evidence="14">
    <location>
        <begin position="1"/>
        <end position="39"/>
    </location>
</feature>
<protein>
    <recommendedName>
        <fullName evidence="11">Poly(A) polymerase</fullName>
        <ecNumber evidence="11">2.7.7.19</ecNumber>
    </recommendedName>
</protein>
<feature type="binding site" evidence="13">
    <location>
        <position position="126"/>
    </location>
    <ligand>
        <name>Mg(2+)</name>
        <dbReference type="ChEBI" id="CHEBI:18420"/>
        <label>1</label>
        <note>catalytic</note>
    </ligand>
</feature>
<evidence type="ECO:0000256" key="11">
    <source>
        <dbReference type="PIRNR" id="PIRNR018425"/>
    </source>
</evidence>
<dbReference type="Pfam" id="PF04928">
    <property type="entry name" value="PAP_central"/>
    <property type="match status" value="1"/>
</dbReference>
<comment type="subcellular location">
    <subcellularLocation>
        <location evidence="2 11">Nucleus</location>
    </subcellularLocation>
</comment>
<evidence type="ECO:0000256" key="8">
    <source>
        <dbReference type="ARBA" id="ARBA00022840"/>
    </source>
</evidence>
<dbReference type="Gene3D" id="3.30.70.590">
    <property type="entry name" value="Poly(A) polymerase predicted RNA binding domain"/>
    <property type="match status" value="1"/>
</dbReference>
<keyword evidence="7 11" id="KW-0547">Nucleotide-binding</keyword>
<dbReference type="FunFam" id="3.30.460.10:FF:000027">
    <property type="entry name" value="Poly(A) polymerase PAP"/>
    <property type="match status" value="1"/>
</dbReference>
<name>A0A1J4JPF7_9EUKA</name>
<dbReference type="InterPro" id="IPR048840">
    <property type="entry name" value="PolA_pol_NTPase"/>
</dbReference>
<keyword evidence="4 11" id="KW-0507">mRNA processing</keyword>
<comment type="cofactor">
    <cofactor evidence="13">
        <name>Mg(2+)</name>
        <dbReference type="ChEBI" id="CHEBI:18420"/>
    </cofactor>
    <text evidence="13">Binds 2 magnesium ions. Also active with manganese.</text>
</comment>
<sequence>MTENDSAATDEIPGGAEEEQPHESTNNPLLPAHEPVNEDLPTELELEATERLVAFLKKHDCYESDERSAKRQEVLDELQGIGNEFVRRAAVQNNIPVEIDGKPIQCLISHFGSFRLGVCSPSSDIDCLCITPKFIKRSNFFSIMYDLLNKNPKVSGLQKIENAFVPILTMTYDTIDIDISFAALDLDTIPSDIDLSDDTILNNLDTQAWSSINGVRTNDMLLQLVPNLESFRDLLRFIRIWSKKRAIYGNVYGYLGGVNCALLAAFICQRYPLATSSKLVQMFFHDLMEWPWPAPIYINTPNVGPIDSWDPETSPDVMPIITPAYPVINSIRSASVSTRHRMVEEFKLGYKLTTIIINKKRKWDKLLAETNFFTRYKYYIQIKISADTQENYDSWQGTVESKIKRLAMDLEKEENIQYAVTFPYTFPTHEGGKEFAGSFFIGMVFKKPSDPNQKLSIDVTTPTQSFLTFLMKQTNKTAPMLVEPSLIKRQDVPLYVFPNGERPPPKKPKANKKAKKAK</sequence>
<dbReference type="InterPro" id="IPR007012">
    <property type="entry name" value="PolA_pol_cen_dom"/>
</dbReference>
<dbReference type="RefSeq" id="XP_068352293.1">
    <property type="nucleotide sequence ID" value="XM_068509678.1"/>
</dbReference>
<feature type="binding site" evidence="13">
    <location>
        <position position="126"/>
    </location>
    <ligand>
        <name>Mg(2+)</name>
        <dbReference type="ChEBI" id="CHEBI:18420"/>
        <label>2</label>
        <note>catalytic</note>
    </ligand>
</feature>
<evidence type="ECO:0000256" key="10">
    <source>
        <dbReference type="ARBA" id="ARBA00023242"/>
    </source>
</evidence>
<dbReference type="VEuPathDB" id="TrichDB:TRFO_34474"/>
<dbReference type="SUPFAM" id="SSF55003">
    <property type="entry name" value="PAP/Archaeal CCA-adding enzyme, C-terminal domain"/>
    <property type="match status" value="1"/>
</dbReference>
<feature type="binding site" evidence="12">
    <location>
        <position position="178"/>
    </location>
    <ligand>
        <name>ATP</name>
        <dbReference type="ChEBI" id="CHEBI:30616"/>
    </ligand>
</feature>
<dbReference type="GO" id="GO:0003723">
    <property type="term" value="F:RNA binding"/>
    <property type="evidence" value="ECO:0007669"/>
    <property type="project" value="UniProtKB-UniRule"/>
</dbReference>
<evidence type="ECO:0000256" key="15">
    <source>
        <dbReference type="SAM" id="Phobius"/>
    </source>
</evidence>
<dbReference type="Gene3D" id="3.30.460.10">
    <property type="entry name" value="Beta Polymerase, domain 2"/>
    <property type="match status" value="1"/>
</dbReference>
<evidence type="ECO:0000313" key="20">
    <source>
        <dbReference type="Proteomes" id="UP000179807"/>
    </source>
</evidence>
<dbReference type="PANTHER" id="PTHR10682">
    <property type="entry name" value="POLY A POLYMERASE"/>
    <property type="match status" value="1"/>
</dbReference>
<organism evidence="19 20">
    <name type="scientific">Tritrichomonas foetus</name>
    <dbReference type="NCBI Taxonomy" id="1144522"/>
    <lineage>
        <taxon>Eukaryota</taxon>
        <taxon>Metamonada</taxon>
        <taxon>Parabasalia</taxon>
        <taxon>Tritrichomonadida</taxon>
        <taxon>Tritrichomonadidae</taxon>
        <taxon>Tritrichomonas</taxon>
    </lineage>
</organism>
<evidence type="ECO:0000256" key="2">
    <source>
        <dbReference type="ARBA" id="ARBA00004123"/>
    </source>
</evidence>
<proteinExistence type="inferred from homology"/>
<evidence type="ECO:0000256" key="14">
    <source>
        <dbReference type="SAM" id="MobiDB-lite"/>
    </source>
</evidence>
<dbReference type="InterPro" id="IPR043519">
    <property type="entry name" value="NT_sf"/>
</dbReference>
<comment type="caution">
    <text evidence="19">The sequence shown here is derived from an EMBL/GenBank/DDBJ whole genome shotgun (WGS) entry which is preliminary data.</text>
</comment>
<dbReference type="EMBL" id="MLAK01001021">
    <property type="protein sequence ID" value="OHS99156.1"/>
    <property type="molecule type" value="Genomic_DNA"/>
</dbReference>
<keyword evidence="6 13" id="KW-0479">Metal-binding</keyword>
<dbReference type="InterPro" id="IPR011068">
    <property type="entry name" value="NuclTrfase_I-like_C"/>
</dbReference>
<evidence type="ECO:0000256" key="5">
    <source>
        <dbReference type="ARBA" id="ARBA00022679"/>
    </source>
</evidence>
<keyword evidence="5 11" id="KW-0808">Transferase</keyword>
<dbReference type="EC" id="2.7.7.19" evidence="11"/>
<evidence type="ECO:0000256" key="1">
    <source>
        <dbReference type="ARBA" id="ARBA00001936"/>
    </source>
</evidence>
<dbReference type="Proteomes" id="UP000179807">
    <property type="component" value="Unassembled WGS sequence"/>
</dbReference>
<gene>
    <name evidence="19" type="ORF">TRFO_34474</name>
</gene>
<keyword evidence="9 13" id="KW-0460">Magnesium</keyword>
<dbReference type="GO" id="GO:0006397">
    <property type="term" value="P:mRNA processing"/>
    <property type="evidence" value="ECO:0007669"/>
    <property type="project" value="UniProtKB-KW"/>
</dbReference>
<dbReference type="FunFam" id="1.10.1410.10:FF:000001">
    <property type="entry name" value="Putative poly(A) polymerase gamma"/>
    <property type="match status" value="1"/>
</dbReference>
<feature type="binding site" evidence="13">
    <location>
        <position position="178"/>
    </location>
    <ligand>
        <name>Mg(2+)</name>
        <dbReference type="ChEBI" id="CHEBI:18420"/>
        <label>2</label>
        <note>catalytic</note>
    </ligand>
</feature>
<dbReference type="GO" id="GO:0005634">
    <property type="term" value="C:nucleus"/>
    <property type="evidence" value="ECO:0007669"/>
    <property type="project" value="UniProtKB-SubCell"/>
</dbReference>
<dbReference type="GO" id="GO:1990817">
    <property type="term" value="F:poly(A) RNA polymerase activity"/>
    <property type="evidence" value="ECO:0007669"/>
    <property type="project" value="UniProtKB-UniRule"/>
</dbReference>
<dbReference type="GeneID" id="94844382"/>
<dbReference type="GO" id="GO:0046872">
    <property type="term" value="F:metal ion binding"/>
    <property type="evidence" value="ECO:0007669"/>
    <property type="project" value="UniProtKB-KW"/>
</dbReference>
<feature type="binding site" evidence="12">
    <location>
        <begin position="111"/>
        <end position="113"/>
    </location>
    <ligand>
        <name>ATP</name>
        <dbReference type="ChEBI" id="CHEBI:30616"/>
    </ligand>
</feature>
<feature type="domain" description="Poly(A) polymerase RNA-binding" evidence="16">
    <location>
        <begin position="371"/>
        <end position="429"/>
    </location>
</feature>
<feature type="binding site" evidence="12">
    <location>
        <begin position="257"/>
        <end position="258"/>
    </location>
    <ligand>
        <name>ATP</name>
        <dbReference type="ChEBI" id="CHEBI:30616"/>
    </ligand>
</feature>
<evidence type="ECO:0000259" key="16">
    <source>
        <dbReference type="Pfam" id="PF04926"/>
    </source>
</evidence>
<dbReference type="CDD" id="cd05402">
    <property type="entry name" value="NT_PAP_TUTase"/>
    <property type="match status" value="1"/>
</dbReference>
<evidence type="ECO:0000256" key="4">
    <source>
        <dbReference type="ARBA" id="ARBA00022664"/>
    </source>
</evidence>
<evidence type="ECO:0000256" key="6">
    <source>
        <dbReference type="ARBA" id="ARBA00022723"/>
    </source>
</evidence>
<keyword evidence="10 11" id="KW-0539">Nucleus</keyword>